<keyword evidence="4" id="KW-0175">Coiled coil</keyword>
<evidence type="ECO:0000313" key="6">
    <source>
        <dbReference type="EMBL" id="PIE25183.1"/>
    </source>
</evidence>
<gene>
    <name evidence="6" type="ORF">CSA60_01465</name>
</gene>
<feature type="coiled-coil region" evidence="4">
    <location>
        <begin position="95"/>
        <end position="131"/>
    </location>
</feature>
<dbReference type="CDD" id="cd17574">
    <property type="entry name" value="REC_OmpR"/>
    <property type="match status" value="1"/>
</dbReference>
<dbReference type="PROSITE" id="PS50110">
    <property type="entry name" value="RESPONSE_REGULATORY"/>
    <property type="match status" value="1"/>
</dbReference>
<dbReference type="Pfam" id="PF00072">
    <property type="entry name" value="Response_reg"/>
    <property type="match status" value="1"/>
</dbReference>
<comment type="caution">
    <text evidence="6">The sequence shown here is derived from an EMBL/GenBank/DDBJ whole genome shotgun (WGS) entry which is preliminary data.</text>
</comment>
<dbReference type="InterPro" id="IPR001789">
    <property type="entry name" value="Sig_transdc_resp-reg_receiver"/>
</dbReference>
<feature type="modified residue" description="4-aspartylphosphate" evidence="3">
    <location>
        <position position="193"/>
    </location>
</feature>
<dbReference type="SUPFAM" id="SSF52172">
    <property type="entry name" value="CheY-like"/>
    <property type="match status" value="1"/>
</dbReference>
<dbReference type="STRING" id="207954.MED92_05413"/>
<evidence type="ECO:0000313" key="7">
    <source>
        <dbReference type="Proteomes" id="UP000243469"/>
    </source>
</evidence>
<keyword evidence="2" id="KW-0902">Two-component regulatory system</keyword>
<organism evidence="6 7">
    <name type="scientific">Neptuniibacter caesariensis</name>
    <dbReference type="NCBI Taxonomy" id="207954"/>
    <lineage>
        <taxon>Bacteria</taxon>
        <taxon>Pseudomonadati</taxon>
        <taxon>Pseudomonadota</taxon>
        <taxon>Gammaproteobacteria</taxon>
        <taxon>Oceanospirillales</taxon>
        <taxon>Oceanospirillaceae</taxon>
        <taxon>Neptuniibacter</taxon>
    </lineage>
</organism>
<dbReference type="PANTHER" id="PTHR45339">
    <property type="entry name" value="HYBRID SIGNAL TRANSDUCTION HISTIDINE KINASE J"/>
    <property type="match status" value="1"/>
</dbReference>
<dbReference type="AlphaFoldDB" id="A0A2G6JP43"/>
<evidence type="ECO:0000259" key="5">
    <source>
        <dbReference type="PROSITE" id="PS50110"/>
    </source>
</evidence>
<dbReference type="InterPro" id="IPR011006">
    <property type="entry name" value="CheY-like_superfamily"/>
</dbReference>
<dbReference type="Gene3D" id="3.40.50.2300">
    <property type="match status" value="1"/>
</dbReference>
<sequence>MKIGSIGFPEDQRVKLEKIFRLSKQTRYELVGLDVKQLPDLLLVFGFDPLAYPELEQLPPQYHSRIILVGRGKPKDKSYAHLGYPLVSSRVLRTLNNMTHENEEMGCESEQAEQENRFTKYEQQATEIQQKPVTETGRNAFRVLVVDDNEVMQQALNTELQQLPLPVDVHFAGSGEEALEKVAAHQYDFVFLDVVMPGIDGFETCTEMRKRPEMKKTPIIMLTSRTSPMDEVKGIMSGCSTYLTKPIVHEEFQKVIARVSNWVDEFKKV</sequence>
<accession>A0A2G6JP43</accession>
<evidence type="ECO:0000256" key="2">
    <source>
        <dbReference type="ARBA" id="ARBA00023012"/>
    </source>
</evidence>
<name>A0A2G6JP43_NEPCE</name>
<evidence type="ECO:0000256" key="1">
    <source>
        <dbReference type="ARBA" id="ARBA00022553"/>
    </source>
</evidence>
<evidence type="ECO:0000256" key="4">
    <source>
        <dbReference type="SAM" id="Coils"/>
    </source>
</evidence>
<dbReference type="EMBL" id="PDSH01000012">
    <property type="protein sequence ID" value="PIE25183.1"/>
    <property type="molecule type" value="Genomic_DNA"/>
</dbReference>
<keyword evidence="1 3" id="KW-0597">Phosphoprotein</keyword>
<dbReference type="GO" id="GO:0000160">
    <property type="term" value="P:phosphorelay signal transduction system"/>
    <property type="evidence" value="ECO:0007669"/>
    <property type="project" value="UniProtKB-KW"/>
</dbReference>
<reference evidence="6 7" key="1">
    <citation type="submission" date="2017-10" db="EMBL/GenBank/DDBJ databases">
        <title>Novel microbial diversity and functional potential in the marine mammal oral microbiome.</title>
        <authorList>
            <person name="Dudek N.K."/>
            <person name="Sun C.L."/>
            <person name="Burstein D."/>
            <person name="Kantor R.S."/>
            <person name="Aliaga Goltsman D.S."/>
            <person name="Bik E.M."/>
            <person name="Thomas B.C."/>
            <person name="Banfield J.F."/>
            <person name="Relman D.A."/>
        </authorList>
    </citation>
    <scope>NUCLEOTIDE SEQUENCE [LARGE SCALE GENOMIC DNA]</scope>
    <source>
        <strain evidence="6">DOLJORAL78_47_21</strain>
    </source>
</reference>
<proteinExistence type="predicted"/>
<protein>
    <submittedName>
        <fullName evidence="6">Two-component system response regulator</fullName>
    </submittedName>
</protein>
<dbReference type="SMART" id="SM00448">
    <property type="entry name" value="REC"/>
    <property type="match status" value="1"/>
</dbReference>
<dbReference type="Proteomes" id="UP000243469">
    <property type="component" value="Unassembled WGS sequence"/>
</dbReference>
<evidence type="ECO:0000256" key="3">
    <source>
        <dbReference type="PROSITE-ProRule" id="PRU00169"/>
    </source>
</evidence>
<feature type="domain" description="Response regulatory" evidence="5">
    <location>
        <begin position="142"/>
        <end position="260"/>
    </location>
</feature>
<dbReference type="PANTHER" id="PTHR45339:SF1">
    <property type="entry name" value="HYBRID SIGNAL TRANSDUCTION HISTIDINE KINASE J"/>
    <property type="match status" value="1"/>
</dbReference>